<dbReference type="GO" id="GO:0016151">
    <property type="term" value="F:nickel cation binding"/>
    <property type="evidence" value="ECO:0007669"/>
    <property type="project" value="InterPro"/>
</dbReference>
<dbReference type="PANTHER" id="PTHR33643:SF1">
    <property type="entry name" value="UREASE ACCESSORY PROTEIN D"/>
    <property type="match status" value="1"/>
</dbReference>
<accession>A0AAD5UDV7</accession>
<organism evidence="3 4">
    <name type="scientific">Boothiomyces macroporosus</name>
    <dbReference type="NCBI Taxonomy" id="261099"/>
    <lineage>
        <taxon>Eukaryota</taxon>
        <taxon>Fungi</taxon>
        <taxon>Fungi incertae sedis</taxon>
        <taxon>Chytridiomycota</taxon>
        <taxon>Chytridiomycota incertae sedis</taxon>
        <taxon>Chytridiomycetes</taxon>
        <taxon>Rhizophydiales</taxon>
        <taxon>Terramycetaceae</taxon>
        <taxon>Boothiomyces</taxon>
    </lineage>
</organism>
<dbReference type="AlphaFoldDB" id="A0AAD5UDV7"/>
<dbReference type="EMBL" id="JADGKB010000067">
    <property type="protein sequence ID" value="KAJ3255387.1"/>
    <property type="molecule type" value="Genomic_DNA"/>
</dbReference>
<evidence type="ECO:0000313" key="3">
    <source>
        <dbReference type="EMBL" id="KAJ3255387.1"/>
    </source>
</evidence>
<protein>
    <recommendedName>
        <fullName evidence="5">Urease accessory protein UreD</fullName>
    </recommendedName>
</protein>
<proteinExistence type="inferred from homology"/>
<keyword evidence="2" id="KW-0143">Chaperone</keyword>
<dbReference type="HAMAP" id="MF_01384">
    <property type="entry name" value="UreD"/>
    <property type="match status" value="1"/>
</dbReference>
<dbReference type="Proteomes" id="UP001210925">
    <property type="component" value="Unassembled WGS sequence"/>
</dbReference>
<evidence type="ECO:0000256" key="1">
    <source>
        <dbReference type="ARBA" id="ARBA00007177"/>
    </source>
</evidence>
<dbReference type="Pfam" id="PF01774">
    <property type="entry name" value="UreD"/>
    <property type="match status" value="1"/>
</dbReference>
<evidence type="ECO:0000313" key="4">
    <source>
        <dbReference type="Proteomes" id="UP001210925"/>
    </source>
</evidence>
<keyword evidence="4" id="KW-1185">Reference proteome</keyword>
<dbReference type="PANTHER" id="PTHR33643">
    <property type="entry name" value="UREASE ACCESSORY PROTEIN D"/>
    <property type="match status" value="1"/>
</dbReference>
<evidence type="ECO:0008006" key="5">
    <source>
        <dbReference type="Google" id="ProtNLM"/>
    </source>
</evidence>
<sequence length="281" mass="31956">MTKSENQGNGNIVCQVVNNKVELTQLSFAYPVRLMQPKSFLDNHQAVYILGYGGGLLAGDHVSLSVHVKESASLSIHSQASTKVYKRIMDDQYSSQDMIVELEANAFLCLLPEPVTCFSKAAYKQHQIFNLHKDSSLLLLDWFTPGRVSRGEVYDFDYYYSENIINIDGKRFAREAYMLKDEEGFSLKERMGKYECFANVYMYGSRLDDLISETQMECTSNVIHRKGTAEPIMWSVSPLCFDAKHGLVLRACAIDTIAMREFLLARFKSIDNEIGNLFSRI</sequence>
<gene>
    <name evidence="3" type="ORF">HK103_006306</name>
</gene>
<name>A0AAD5UDV7_9FUNG</name>
<comment type="similarity">
    <text evidence="1">Belongs to the UreD family.</text>
</comment>
<reference evidence="3" key="1">
    <citation type="submission" date="2020-05" db="EMBL/GenBank/DDBJ databases">
        <title>Phylogenomic resolution of chytrid fungi.</title>
        <authorList>
            <person name="Stajich J.E."/>
            <person name="Amses K."/>
            <person name="Simmons R."/>
            <person name="Seto K."/>
            <person name="Myers J."/>
            <person name="Bonds A."/>
            <person name="Quandt C.A."/>
            <person name="Barry K."/>
            <person name="Liu P."/>
            <person name="Grigoriev I."/>
            <person name="Longcore J.E."/>
            <person name="James T.Y."/>
        </authorList>
    </citation>
    <scope>NUCLEOTIDE SEQUENCE</scope>
    <source>
        <strain evidence="3">PLAUS21</strain>
    </source>
</reference>
<evidence type="ECO:0000256" key="2">
    <source>
        <dbReference type="ARBA" id="ARBA00023186"/>
    </source>
</evidence>
<dbReference type="InterPro" id="IPR002669">
    <property type="entry name" value="UreD"/>
</dbReference>
<comment type="caution">
    <text evidence="3">The sequence shown here is derived from an EMBL/GenBank/DDBJ whole genome shotgun (WGS) entry which is preliminary data.</text>
</comment>